<evidence type="ECO:0000313" key="4">
    <source>
        <dbReference type="EMBL" id="QDU28412.1"/>
    </source>
</evidence>
<feature type="domain" description="Gfo/Idh/MocA-like oxidoreductase bacterial type C-terminal" evidence="3">
    <location>
        <begin position="207"/>
        <end position="442"/>
    </location>
</feature>
<dbReference type="SUPFAM" id="SSF51735">
    <property type="entry name" value="NAD(P)-binding Rossmann-fold domains"/>
    <property type="match status" value="1"/>
</dbReference>
<feature type="chain" id="PRO_5021965097" evidence="1">
    <location>
        <begin position="37"/>
        <end position="446"/>
    </location>
</feature>
<evidence type="ECO:0000256" key="1">
    <source>
        <dbReference type="SAM" id="SignalP"/>
    </source>
</evidence>
<dbReference type="SUPFAM" id="SSF55347">
    <property type="entry name" value="Glyceraldehyde-3-phosphate dehydrogenase-like, C-terminal domain"/>
    <property type="match status" value="1"/>
</dbReference>
<dbReference type="InterPro" id="IPR036291">
    <property type="entry name" value="NAD(P)-bd_dom_sf"/>
</dbReference>
<dbReference type="InterPro" id="IPR050463">
    <property type="entry name" value="Gfo/Idh/MocA_oxidrdct_glycsds"/>
</dbReference>
<sequence length="446" mass="49752" precursor="true">MQNQSTSRRTFLRQSATVAATAAVVPYFLSSPKAFANQDKNDRPQIGCIGVGSMGTGDARAHAGFGDIVAVCDVDSKHADRAKNDEKIGKGKADAYEDYRKVLDRKDIDVVSVVTTDHWHVKIAIEALQAGKHVFCQKPLTLTIEENQLIRNACKKYPNQAFLVGTQQRSTRNLFLRAVNMVQKGLLGDIKTVTCGIGASPTGGPFPVEEVPENLNWDMWLGQAPKVDFRKKRSHYEFRWWYEYSGGKFTDWGAHHVDIATWAIGEDKEGQGPIEVDGTDAKHPVPFEKGYPTVDDRYNTSHDFAAKCKFASGVEMIVTSRGDNGVLFEGTKGRLFVNRGKITGKPIEENWDKDQFTDDDVIKMYKGKPAEGHKNNFYRCIREGGLTVSDVFSHVQMMNTCHLAAIASRLGRSIKWNPKSEQIVGDDEAATFLSRKQREGFEIPKV</sequence>
<reference evidence="4 5" key="1">
    <citation type="submission" date="2019-02" db="EMBL/GenBank/DDBJ databases">
        <title>Deep-cultivation of Planctomycetes and their phenomic and genomic characterization uncovers novel biology.</title>
        <authorList>
            <person name="Wiegand S."/>
            <person name="Jogler M."/>
            <person name="Boedeker C."/>
            <person name="Pinto D."/>
            <person name="Vollmers J."/>
            <person name="Rivas-Marin E."/>
            <person name="Kohn T."/>
            <person name="Peeters S.H."/>
            <person name="Heuer A."/>
            <person name="Rast P."/>
            <person name="Oberbeckmann S."/>
            <person name="Bunk B."/>
            <person name="Jeske O."/>
            <person name="Meyerdierks A."/>
            <person name="Storesund J.E."/>
            <person name="Kallscheuer N."/>
            <person name="Luecker S."/>
            <person name="Lage O.M."/>
            <person name="Pohl T."/>
            <person name="Merkel B.J."/>
            <person name="Hornburger P."/>
            <person name="Mueller R.-W."/>
            <person name="Bruemmer F."/>
            <person name="Labrenz M."/>
            <person name="Spormann A.M."/>
            <person name="Op den Camp H."/>
            <person name="Overmann J."/>
            <person name="Amann R."/>
            <person name="Jetten M.S.M."/>
            <person name="Mascher T."/>
            <person name="Medema M.H."/>
            <person name="Devos D.P."/>
            <person name="Kaster A.-K."/>
            <person name="Ovreas L."/>
            <person name="Rohde M."/>
            <person name="Galperin M.Y."/>
            <person name="Jogler C."/>
        </authorList>
    </citation>
    <scope>NUCLEOTIDE SEQUENCE [LARGE SCALE GENOMIC DNA]</scope>
    <source>
        <strain evidence="4 5">ETA_A8</strain>
    </source>
</reference>
<dbReference type="EC" id="1.1.1.18" evidence="4"/>
<dbReference type="RefSeq" id="WP_145090658.1">
    <property type="nucleotide sequence ID" value="NZ_CP036274.1"/>
</dbReference>
<dbReference type="GO" id="GO:0000166">
    <property type="term" value="F:nucleotide binding"/>
    <property type="evidence" value="ECO:0007669"/>
    <property type="project" value="InterPro"/>
</dbReference>
<organism evidence="4 5">
    <name type="scientific">Anatilimnocola aggregata</name>
    <dbReference type="NCBI Taxonomy" id="2528021"/>
    <lineage>
        <taxon>Bacteria</taxon>
        <taxon>Pseudomonadati</taxon>
        <taxon>Planctomycetota</taxon>
        <taxon>Planctomycetia</taxon>
        <taxon>Pirellulales</taxon>
        <taxon>Pirellulaceae</taxon>
        <taxon>Anatilimnocola</taxon>
    </lineage>
</organism>
<name>A0A517YE32_9BACT</name>
<keyword evidence="4" id="KW-0560">Oxidoreductase</keyword>
<evidence type="ECO:0000259" key="2">
    <source>
        <dbReference type="Pfam" id="PF01408"/>
    </source>
</evidence>
<keyword evidence="1" id="KW-0732">Signal</keyword>
<dbReference type="InterPro" id="IPR019546">
    <property type="entry name" value="TAT_signal_bac_arc"/>
</dbReference>
<dbReference type="InterPro" id="IPR043906">
    <property type="entry name" value="Gfo/Idh/MocA_OxRdtase_bact_C"/>
</dbReference>
<dbReference type="Proteomes" id="UP000315017">
    <property type="component" value="Chromosome"/>
</dbReference>
<gene>
    <name evidence="4" type="primary">iolG_9</name>
    <name evidence="4" type="ORF">ETAA8_35120</name>
</gene>
<dbReference type="Pfam" id="PF19051">
    <property type="entry name" value="GFO_IDH_MocA_C2"/>
    <property type="match status" value="1"/>
</dbReference>
<protein>
    <submittedName>
        <fullName evidence="4">Inositol 2-dehydrogenase</fullName>
        <ecNumber evidence="4">1.1.1.18</ecNumber>
    </submittedName>
</protein>
<dbReference type="EMBL" id="CP036274">
    <property type="protein sequence ID" value="QDU28412.1"/>
    <property type="molecule type" value="Genomic_DNA"/>
</dbReference>
<dbReference type="PANTHER" id="PTHR43818:SF5">
    <property type="entry name" value="OXIDOREDUCTASE FAMILY PROTEIN"/>
    <property type="match status" value="1"/>
</dbReference>
<dbReference type="NCBIfam" id="TIGR01409">
    <property type="entry name" value="TAT_signal_seq"/>
    <property type="match status" value="1"/>
</dbReference>
<dbReference type="InterPro" id="IPR006311">
    <property type="entry name" value="TAT_signal"/>
</dbReference>
<dbReference type="AlphaFoldDB" id="A0A517YE32"/>
<dbReference type="Pfam" id="PF01408">
    <property type="entry name" value="GFO_IDH_MocA"/>
    <property type="match status" value="1"/>
</dbReference>
<evidence type="ECO:0000313" key="5">
    <source>
        <dbReference type="Proteomes" id="UP000315017"/>
    </source>
</evidence>
<dbReference type="GO" id="GO:0050112">
    <property type="term" value="F:inositol 2-dehydrogenase (NAD+) activity"/>
    <property type="evidence" value="ECO:0007669"/>
    <property type="project" value="UniProtKB-EC"/>
</dbReference>
<proteinExistence type="predicted"/>
<dbReference type="PANTHER" id="PTHR43818">
    <property type="entry name" value="BCDNA.GH03377"/>
    <property type="match status" value="1"/>
</dbReference>
<feature type="signal peptide" evidence="1">
    <location>
        <begin position="1"/>
        <end position="36"/>
    </location>
</feature>
<dbReference type="Gene3D" id="3.30.360.10">
    <property type="entry name" value="Dihydrodipicolinate Reductase, domain 2"/>
    <property type="match status" value="1"/>
</dbReference>
<dbReference type="OrthoDB" id="9788246at2"/>
<evidence type="ECO:0000259" key="3">
    <source>
        <dbReference type="Pfam" id="PF19051"/>
    </source>
</evidence>
<dbReference type="Gene3D" id="3.40.50.720">
    <property type="entry name" value="NAD(P)-binding Rossmann-like Domain"/>
    <property type="match status" value="1"/>
</dbReference>
<feature type="domain" description="Gfo/Idh/MocA-like oxidoreductase N-terminal" evidence="2">
    <location>
        <begin position="46"/>
        <end position="160"/>
    </location>
</feature>
<keyword evidence="5" id="KW-1185">Reference proteome</keyword>
<dbReference type="KEGG" id="aagg:ETAA8_35120"/>
<dbReference type="InterPro" id="IPR000683">
    <property type="entry name" value="Gfo/Idh/MocA-like_OxRdtase_N"/>
</dbReference>
<accession>A0A517YE32</accession>
<dbReference type="PROSITE" id="PS51318">
    <property type="entry name" value="TAT"/>
    <property type="match status" value="1"/>
</dbReference>